<evidence type="ECO:0000256" key="13">
    <source>
        <dbReference type="ARBA" id="ARBA00042775"/>
    </source>
</evidence>
<comment type="similarity">
    <text evidence="11">Belongs to the PpiD chaperone family.</text>
</comment>
<dbReference type="EMBL" id="JAGILA010000007">
    <property type="protein sequence ID" value="MBP2238143.1"/>
    <property type="molecule type" value="Genomic_DNA"/>
</dbReference>
<evidence type="ECO:0000256" key="3">
    <source>
        <dbReference type="ARBA" id="ARBA00022475"/>
    </source>
</evidence>
<evidence type="ECO:0000256" key="9">
    <source>
        <dbReference type="ARBA" id="ARBA00030642"/>
    </source>
</evidence>
<gene>
    <name evidence="16" type="ORF">J2Z31_004670</name>
</gene>
<accession>A0ABS4R5J5</accession>
<dbReference type="Gene3D" id="3.10.50.40">
    <property type="match status" value="1"/>
</dbReference>
<dbReference type="GO" id="GO:0003755">
    <property type="term" value="F:peptidyl-prolyl cis-trans isomerase activity"/>
    <property type="evidence" value="ECO:0007669"/>
    <property type="project" value="UniProtKB-EC"/>
</dbReference>
<evidence type="ECO:0000256" key="6">
    <source>
        <dbReference type="ARBA" id="ARBA00022989"/>
    </source>
</evidence>
<dbReference type="Pfam" id="PF13624">
    <property type="entry name" value="SurA_N_3"/>
    <property type="match status" value="1"/>
</dbReference>
<dbReference type="Proteomes" id="UP000730739">
    <property type="component" value="Unassembled WGS sequence"/>
</dbReference>
<dbReference type="Pfam" id="PF13145">
    <property type="entry name" value="Rotamase_2"/>
    <property type="match status" value="1"/>
</dbReference>
<dbReference type="RefSeq" id="WP_209604902.1">
    <property type="nucleotide sequence ID" value="NZ_JAGILA010000007.1"/>
</dbReference>
<evidence type="ECO:0000259" key="15">
    <source>
        <dbReference type="Pfam" id="PF13145"/>
    </source>
</evidence>
<evidence type="ECO:0000313" key="17">
    <source>
        <dbReference type="Proteomes" id="UP000730739"/>
    </source>
</evidence>
<keyword evidence="3" id="KW-1003">Cell membrane</keyword>
<dbReference type="InterPro" id="IPR027304">
    <property type="entry name" value="Trigger_fact/SurA_dom_sf"/>
</dbReference>
<keyword evidence="17" id="KW-1185">Reference proteome</keyword>
<comment type="subcellular location">
    <subcellularLocation>
        <location evidence="1">Cell inner membrane</location>
        <topology evidence="1">Single-pass type II membrane protein</topology>
        <orientation evidence="1">Periplasmic side</orientation>
    </subcellularLocation>
</comment>
<dbReference type="PANTHER" id="PTHR47529:SF1">
    <property type="entry name" value="PERIPLASMIC CHAPERONE PPID"/>
    <property type="match status" value="1"/>
</dbReference>
<feature type="domain" description="PpiC" evidence="15">
    <location>
        <begin position="247"/>
        <end position="368"/>
    </location>
</feature>
<evidence type="ECO:0000256" key="10">
    <source>
        <dbReference type="ARBA" id="ARBA00031484"/>
    </source>
</evidence>
<evidence type="ECO:0000256" key="1">
    <source>
        <dbReference type="ARBA" id="ARBA00004382"/>
    </source>
</evidence>
<keyword evidence="5 14" id="KW-0812">Transmembrane</keyword>
<organism evidence="16 17">
    <name type="scientific">Sinorhizobium kostiense</name>
    <dbReference type="NCBI Taxonomy" id="76747"/>
    <lineage>
        <taxon>Bacteria</taxon>
        <taxon>Pseudomonadati</taxon>
        <taxon>Pseudomonadota</taxon>
        <taxon>Alphaproteobacteria</taxon>
        <taxon>Hyphomicrobiales</taxon>
        <taxon>Rhizobiaceae</taxon>
        <taxon>Sinorhizobium/Ensifer group</taxon>
        <taxon>Sinorhizobium</taxon>
    </lineage>
</organism>
<dbReference type="SUPFAM" id="SSF54534">
    <property type="entry name" value="FKBP-like"/>
    <property type="match status" value="1"/>
</dbReference>
<keyword evidence="16" id="KW-0413">Isomerase</keyword>
<evidence type="ECO:0000256" key="2">
    <source>
        <dbReference type="ARBA" id="ARBA00018370"/>
    </source>
</evidence>
<name>A0ABS4R5J5_9HYPH</name>
<evidence type="ECO:0000256" key="14">
    <source>
        <dbReference type="SAM" id="Phobius"/>
    </source>
</evidence>
<feature type="transmembrane region" description="Helical" evidence="14">
    <location>
        <begin position="12"/>
        <end position="30"/>
    </location>
</feature>
<protein>
    <recommendedName>
        <fullName evidence="2">Parvulin-like PPIase</fullName>
    </recommendedName>
    <alternativeName>
        <fullName evidence="9">Peptidyl-prolyl cis-trans isomerase plp</fullName>
    </alternativeName>
    <alternativeName>
        <fullName evidence="12">Periplasmic chaperone PpiD</fullName>
    </alternativeName>
    <alternativeName>
        <fullName evidence="13">Periplasmic folding chaperone</fullName>
    </alternativeName>
    <alternativeName>
        <fullName evidence="10">Rotamase plp</fullName>
    </alternativeName>
</protein>
<dbReference type="SUPFAM" id="SSF109998">
    <property type="entry name" value="Triger factor/SurA peptide-binding domain-like"/>
    <property type="match status" value="1"/>
</dbReference>
<comment type="caution">
    <text evidence="16">The sequence shown here is derived from an EMBL/GenBank/DDBJ whole genome shotgun (WGS) entry which is preliminary data.</text>
</comment>
<dbReference type="PANTHER" id="PTHR47529">
    <property type="entry name" value="PEPTIDYL-PROLYL CIS-TRANS ISOMERASE D"/>
    <property type="match status" value="1"/>
</dbReference>
<sequence length="630" mass="68140">MLDSLRNAARTRVVKGLMAILILSFMVWGGQTMMIQGAADSVVQVGDVKVSASDYRLAYERQRSLISRQLGTPLTRQQARAFGVETQVFSQLVAGAALDQLAEDMNLGLSEDRLARLIGEDPAFHSVNGQFDRLTFSSVLRNAGLTERDYIRNRAQVAVRSQIVDAVTDGYKPPQVLADAIGKYRHETRRIDYLLLSNANIDPVKAPGDDVLAPWFESRKANYRAPEYRKFSYIKLVPEDLAAPETISEEELRADYDKRKETFRSPATRTIEQLSFPSREAADAAAAKLSAGTSFDDLVKAEGKGASDVLLGDFTKESMPDAKLADAAFAVPSDGGVTPVVEGGFGPVILRVTNIRPETVRSYDEVKEELRKEIALDAARDQLIGLHAKIEDERAAGVPVKEVAEQLNLKIATVEAIDATGKDQNGDEVAGLPEQRTLLQEVFKAEVGLDTLAVNIGRDGYLWFDLEEVIPARDLTLDEVRDEVAADWTAEQQRVALAAKAAELKERIKKGETLAAVATELGIAVETKTGLSRSTQDAALSQAAIMAAFGGPKGHVANAAGMGGEGQILLQVTAVDEGAPANALDDDSRQIEAMARASGDDILDQMVFALQAAYGVSINQTLAEQALAQQ</sequence>
<keyword evidence="4" id="KW-0997">Cell inner membrane</keyword>
<proteinExistence type="inferred from homology"/>
<evidence type="ECO:0000256" key="12">
    <source>
        <dbReference type="ARBA" id="ARBA00040743"/>
    </source>
</evidence>
<evidence type="ECO:0000256" key="11">
    <source>
        <dbReference type="ARBA" id="ARBA00038408"/>
    </source>
</evidence>
<reference evidence="16 17" key="1">
    <citation type="submission" date="2021-03" db="EMBL/GenBank/DDBJ databases">
        <title>Genomic Encyclopedia of Type Strains, Phase IV (KMG-IV): sequencing the most valuable type-strain genomes for metagenomic binning, comparative biology and taxonomic classification.</title>
        <authorList>
            <person name="Goeker M."/>
        </authorList>
    </citation>
    <scope>NUCLEOTIDE SEQUENCE [LARGE SCALE GENOMIC DNA]</scope>
    <source>
        <strain evidence="16 17">DSM 13372</strain>
    </source>
</reference>
<evidence type="ECO:0000256" key="7">
    <source>
        <dbReference type="ARBA" id="ARBA00023136"/>
    </source>
</evidence>
<keyword evidence="7 14" id="KW-0472">Membrane</keyword>
<keyword evidence="6 14" id="KW-1133">Transmembrane helix</keyword>
<evidence type="ECO:0000256" key="4">
    <source>
        <dbReference type="ARBA" id="ARBA00022519"/>
    </source>
</evidence>
<dbReference type="InterPro" id="IPR046357">
    <property type="entry name" value="PPIase_dom_sf"/>
</dbReference>
<dbReference type="InterPro" id="IPR000297">
    <property type="entry name" value="PPIase_PpiC"/>
</dbReference>
<evidence type="ECO:0000256" key="5">
    <source>
        <dbReference type="ARBA" id="ARBA00022692"/>
    </source>
</evidence>
<evidence type="ECO:0000313" key="16">
    <source>
        <dbReference type="EMBL" id="MBP2238143.1"/>
    </source>
</evidence>
<evidence type="ECO:0000256" key="8">
    <source>
        <dbReference type="ARBA" id="ARBA00023186"/>
    </source>
</evidence>
<keyword evidence="8" id="KW-0143">Chaperone</keyword>
<dbReference type="InterPro" id="IPR052029">
    <property type="entry name" value="PpiD_chaperone"/>
</dbReference>